<keyword evidence="2" id="KW-0813">Transport</keyword>
<organism evidence="4 5">
    <name type="scientific">Paraglaciecola arctica BSs20135</name>
    <dbReference type="NCBI Taxonomy" id="493475"/>
    <lineage>
        <taxon>Bacteria</taxon>
        <taxon>Pseudomonadati</taxon>
        <taxon>Pseudomonadota</taxon>
        <taxon>Gammaproteobacteria</taxon>
        <taxon>Alteromonadales</taxon>
        <taxon>Alteromonadaceae</taxon>
        <taxon>Paraglaciecola</taxon>
    </lineage>
</organism>
<comment type="similarity">
    <text evidence="1">Belongs to the bacterial solute-binding protein 1 family.</text>
</comment>
<dbReference type="GO" id="GO:0042956">
    <property type="term" value="P:maltodextrin transmembrane transport"/>
    <property type="evidence" value="ECO:0007669"/>
    <property type="project" value="TreeGrafter"/>
</dbReference>
<sequence>MKKMLLILLLGLIPMTGGAVEIEYWQYKYDARVKAVDLLIKKFEKQNPEINVKHVKFPYAQYRTKVAAAMAAQHGPDVLQLYYGWVSDYHSAGLLQPLTDKYITAKEVDEQFYPIVQSMKYDGVYYALPTAVRTVGLFWNKKLFKKAGLTHPPKTLDELVEMSKKLTKRDKHGNLTQAGFAVDVAKQYHHWWREVLIRQMGGEPYTNNYQQVNYNNEAGAKALEFLTDFIKTHKVTEPGFMDEGQAAFKSGRAAMYIDGLFRIPTFKKARRLDWSVAELPSHNGIKSNVSSYWVNAVTQKAKGEKRDAAEKFIAFLSSEEAMQVWIDIVGELPARTAAAQKKENVEHELYGPFIQGLGYAHSTQFKSEASQRQVLLNAFDRVILQGMPVKEALTQLADEEQKILNK</sequence>
<gene>
    <name evidence="4" type="ORF">GARC_1133</name>
</gene>
<dbReference type="GO" id="GO:0015768">
    <property type="term" value="P:maltose transport"/>
    <property type="evidence" value="ECO:0007669"/>
    <property type="project" value="TreeGrafter"/>
</dbReference>
<dbReference type="eggNOG" id="COG1653">
    <property type="taxonomic scope" value="Bacteria"/>
</dbReference>
<evidence type="ECO:0000313" key="5">
    <source>
        <dbReference type="Proteomes" id="UP000006327"/>
    </source>
</evidence>
<proteinExistence type="inferred from homology"/>
<dbReference type="PANTHER" id="PTHR30061">
    <property type="entry name" value="MALTOSE-BINDING PERIPLASMIC PROTEIN"/>
    <property type="match status" value="1"/>
</dbReference>
<evidence type="ECO:0000313" key="4">
    <source>
        <dbReference type="EMBL" id="GAC18113.1"/>
    </source>
</evidence>
<dbReference type="GO" id="GO:1901982">
    <property type="term" value="F:maltose binding"/>
    <property type="evidence" value="ECO:0007669"/>
    <property type="project" value="TreeGrafter"/>
</dbReference>
<dbReference type="GO" id="GO:0055052">
    <property type="term" value="C:ATP-binding cassette (ABC) transporter complex, substrate-binding subunit-containing"/>
    <property type="evidence" value="ECO:0007669"/>
    <property type="project" value="TreeGrafter"/>
</dbReference>
<dbReference type="SUPFAM" id="SSF53850">
    <property type="entry name" value="Periplasmic binding protein-like II"/>
    <property type="match status" value="1"/>
</dbReference>
<name>K6YN92_9ALTE</name>
<dbReference type="OrthoDB" id="9804061at2"/>
<dbReference type="PANTHER" id="PTHR30061:SF50">
    <property type="entry name" value="MALTOSE_MALTODEXTRIN-BINDING PERIPLASMIC PROTEIN"/>
    <property type="match status" value="1"/>
</dbReference>
<dbReference type="EMBL" id="BAEO01000013">
    <property type="protein sequence ID" value="GAC18113.1"/>
    <property type="molecule type" value="Genomic_DNA"/>
</dbReference>
<evidence type="ECO:0000256" key="3">
    <source>
        <dbReference type="ARBA" id="ARBA00022729"/>
    </source>
</evidence>
<dbReference type="Gene3D" id="3.40.190.10">
    <property type="entry name" value="Periplasmic binding protein-like II"/>
    <property type="match status" value="1"/>
</dbReference>
<protein>
    <submittedName>
        <fullName evidence="4">Multiple sugar transport system substrate-binding protein</fullName>
    </submittedName>
</protein>
<keyword evidence="5" id="KW-1185">Reference proteome</keyword>
<dbReference type="RefSeq" id="WP_007617584.1">
    <property type="nucleotide sequence ID" value="NZ_BAEO01000013.1"/>
</dbReference>
<dbReference type="AlphaFoldDB" id="K6YN92"/>
<dbReference type="Pfam" id="PF13416">
    <property type="entry name" value="SBP_bac_8"/>
    <property type="match status" value="1"/>
</dbReference>
<accession>K6YN92</accession>
<dbReference type="STRING" id="493475.GARC_1133"/>
<dbReference type="Proteomes" id="UP000006327">
    <property type="component" value="Unassembled WGS sequence"/>
</dbReference>
<evidence type="ECO:0000256" key="2">
    <source>
        <dbReference type="ARBA" id="ARBA00022448"/>
    </source>
</evidence>
<keyword evidence="3" id="KW-0732">Signal</keyword>
<keyword evidence="4" id="KW-0762">Sugar transport</keyword>
<comment type="caution">
    <text evidence="4">The sequence shown here is derived from an EMBL/GenBank/DDBJ whole genome shotgun (WGS) entry which is preliminary data.</text>
</comment>
<reference evidence="4 5" key="1">
    <citation type="journal article" date="2017" name="Antonie Van Leeuwenhoek">
        <title>Rhizobium rhizosphaerae sp. nov., a novel species isolated from rice rhizosphere.</title>
        <authorList>
            <person name="Zhao J.J."/>
            <person name="Zhang J."/>
            <person name="Zhang R.J."/>
            <person name="Zhang C.W."/>
            <person name="Yin H.Q."/>
            <person name="Zhang X.X."/>
        </authorList>
    </citation>
    <scope>NUCLEOTIDE SEQUENCE [LARGE SCALE GENOMIC DNA]</scope>
    <source>
        <strain evidence="4 5">BSs20135</strain>
    </source>
</reference>
<dbReference type="InterPro" id="IPR006059">
    <property type="entry name" value="SBP"/>
</dbReference>
<evidence type="ECO:0000256" key="1">
    <source>
        <dbReference type="ARBA" id="ARBA00008520"/>
    </source>
</evidence>